<keyword evidence="2" id="KW-0393">Immunoglobulin domain</keyword>
<dbReference type="SUPFAM" id="SSF48726">
    <property type="entry name" value="Immunoglobulin"/>
    <property type="match status" value="1"/>
</dbReference>
<dbReference type="FunFam" id="2.60.40.10:FF:000056">
    <property type="entry name" value="twitchin isoform X4"/>
    <property type="match status" value="1"/>
</dbReference>
<feature type="domain" description="Ig-like" evidence="4">
    <location>
        <begin position="84"/>
        <end position="174"/>
    </location>
</feature>
<evidence type="ECO:0000313" key="6">
    <source>
        <dbReference type="EMBL" id="CAC5416635.1"/>
    </source>
</evidence>
<evidence type="ECO:0000259" key="5">
    <source>
        <dbReference type="PROSITE" id="PS50853"/>
    </source>
</evidence>
<dbReference type="InterPro" id="IPR007110">
    <property type="entry name" value="Ig-like_dom"/>
</dbReference>
<evidence type="ECO:0000313" key="7">
    <source>
        <dbReference type="Proteomes" id="UP000507470"/>
    </source>
</evidence>
<proteinExistence type="predicted"/>
<dbReference type="SMART" id="SM00409">
    <property type="entry name" value="IG"/>
    <property type="match status" value="1"/>
</dbReference>
<dbReference type="SUPFAM" id="SSF49265">
    <property type="entry name" value="Fibronectin type III"/>
    <property type="match status" value="1"/>
</dbReference>
<evidence type="ECO:0000256" key="1">
    <source>
        <dbReference type="ARBA" id="ARBA00022737"/>
    </source>
</evidence>
<accession>A0A6J8EAP1</accession>
<dbReference type="CDD" id="cd00063">
    <property type="entry name" value="FN3"/>
    <property type="match status" value="2"/>
</dbReference>
<feature type="domain" description="Fibronectin type-III" evidence="5">
    <location>
        <begin position="181"/>
        <end position="265"/>
    </location>
</feature>
<dbReference type="InterPro" id="IPR003961">
    <property type="entry name" value="FN3_dom"/>
</dbReference>
<keyword evidence="7" id="KW-1185">Reference proteome</keyword>
<dbReference type="FunFam" id="2.60.40.10:FF:000031">
    <property type="entry name" value="Myosin-binding protein C, slow type"/>
    <property type="match status" value="1"/>
</dbReference>
<feature type="domain" description="Fibronectin type-III" evidence="5">
    <location>
        <begin position="1"/>
        <end position="80"/>
    </location>
</feature>
<dbReference type="SMART" id="SM00060">
    <property type="entry name" value="FN3"/>
    <property type="match status" value="1"/>
</dbReference>
<dbReference type="InterPro" id="IPR036116">
    <property type="entry name" value="FN3_sf"/>
</dbReference>
<dbReference type="Pfam" id="PF07679">
    <property type="entry name" value="I-set"/>
    <property type="match status" value="1"/>
</dbReference>
<name>A0A6J8EAP1_MYTCO</name>
<dbReference type="InterPro" id="IPR013783">
    <property type="entry name" value="Ig-like_fold"/>
</dbReference>
<dbReference type="OrthoDB" id="504170at2759"/>
<dbReference type="InterPro" id="IPR013098">
    <property type="entry name" value="Ig_I-set"/>
</dbReference>
<evidence type="ECO:0000259" key="4">
    <source>
        <dbReference type="PROSITE" id="PS50835"/>
    </source>
</evidence>
<dbReference type="InterPro" id="IPR003599">
    <property type="entry name" value="Ig_sub"/>
</dbReference>
<dbReference type="InterPro" id="IPR036179">
    <property type="entry name" value="Ig-like_dom_sf"/>
</dbReference>
<evidence type="ECO:0000256" key="2">
    <source>
        <dbReference type="ARBA" id="ARBA00023319"/>
    </source>
</evidence>
<dbReference type="Pfam" id="PF00041">
    <property type="entry name" value="fn3"/>
    <property type="match status" value="1"/>
</dbReference>
<dbReference type="CDD" id="cd05748">
    <property type="entry name" value="Ig_Titin_like"/>
    <property type="match status" value="1"/>
</dbReference>
<dbReference type="GO" id="GO:0030017">
    <property type="term" value="C:sarcomere"/>
    <property type="evidence" value="ECO:0007669"/>
    <property type="project" value="UniProtKB-ARBA"/>
</dbReference>
<evidence type="ECO:0008006" key="8">
    <source>
        <dbReference type="Google" id="ProtNLM"/>
    </source>
</evidence>
<dbReference type="PANTHER" id="PTHR14340">
    <property type="entry name" value="MICROFIBRIL-ASSOCIATED GLYCOPROTEIN 3"/>
    <property type="match status" value="1"/>
</dbReference>
<dbReference type="PROSITE" id="PS50835">
    <property type="entry name" value="IG_LIKE"/>
    <property type="match status" value="1"/>
</dbReference>
<feature type="region of interest" description="Disordered" evidence="3">
    <location>
        <begin position="1"/>
        <end position="20"/>
    </location>
</feature>
<sequence>MKWEPPENDGGNQIKLYNVERKEPKTNRLVKISKEPITTCEYDDNKVGKEKEYEYRVVAINDAGPSEPSVASKVIQVKPEKEAPKVSLDGLFGANEIHVKAGEPLDIPVGVSGTPTPTVSWEKNGRPVDNRAKCTSSEEDAKLHVDKAEQGDTGKYTITVTNESGSMSADVNVNVLFAAGAPGTPNLHKITPNSAELSWTKPTKDGGGKILGYVIEKKKGHGDWETASEVPANALHGKVNDLVEGEQYQFRAVNKAGPGKPTNHC</sequence>
<keyword evidence="1" id="KW-0677">Repeat</keyword>
<dbReference type="PROSITE" id="PS50853">
    <property type="entry name" value="FN3"/>
    <property type="match status" value="2"/>
</dbReference>
<reference evidence="6 7" key="1">
    <citation type="submission" date="2020-06" db="EMBL/GenBank/DDBJ databases">
        <authorList>
            <person name="Li R."/>
            <person name="Bekaert M."/>
        </authorList>
    </citation>
    <scope>NUCLEOTIDE SEQUENCE [LARGE SCALE GENOMIC DNA]</scope>
    <source>
        <strain evidence="7">wild</strain>
    </source>
</reference>
<gene>
    <name evidence="6" type="ORF">MCOR_49231</name>
</gene>
<organism evidence="6 7">
    <name type="scientific">Mytilus coruscus</name>
    <name type="common">Sea mussel</name>
    <dbReference type="NCBI Taxonomy" id="42192"/>
    <lineage>
        <taxon>Eukaryota</taxon>
        <taxon>Metazoa</taxon>
        <taxon>Spiralia</taxon>
        <taxon>Lophotrochozoa</taxon>
        <taxon>Mollusca</taxon>
        <taxon>Bivalvia</taxon>
        <taxon>Autobranchia</taxon>
        <taxon>Pteriomorphia</taxon>
        <taxon>Mytilida</taxon>
        <taxon>Mytiloidea</taxon>
        <taxon>Mytilidae</taxon>
        <taxon>Mytilinae</taxon>
        <taxon>Mytilus</taxon>
    </lineage>
</organism>
<dbReference type="AlphaFoldDB" id="A0A6J8EAP1"/>
<dbReference type="PANTHER" id="PTHR14340:SF9">
    <property type="entry name" value="FIBRONECTIN TYPE-III DOMAIN-CONTAINING PROTEIN"/>
    <property type="match status" value="1"/>
</dbReference>
<dbReference type="EMBL" id="CACVKT020008665">
    <property type="protein sequence ID" value="CAC5416635.1"/>
    <property type="molecule type" value="Genomic_DNA"/>
</dbReference>
<dbReference type="Proteomes" id="UP000507470">
    <property type="component" value="Unassembled WGS sequence"/>
</dbReference>
<evidence type="ECO:0000256" key="3">
    <source>
        <dbReference type="SAM" id="MobiDB-lite"/>
    </source>
</evidence>
<dbReference type="Gene3D" id="2.60.40.10">
    <property type="entry name" value="Immunoglobulins"/>
    <property type="match status" value="3"/>
</dbReference>
<protein>
    <recommendedName>
        <fullName evidence="8">TTN</fullName>
    </recommendedName>
</protein>